<dbReference type="EMBL" id="JBHRVQ010000001">
    <property type="protein sequence ID" value="MFC3387756.1"/>
    <property type="molecule type" value="Genomic_DNA"/>
</dbReference>
<reference evidence="2" key="1">
    <citation type="journal article" date="2019" name="Int. J. Syst. Evol. Microbiol.">
        <title>The Global Catalogue of Microorganisms (GCM) 10K type strain sequencing project: providing services to taxonomists for standard genome sequencing and annotation.</title>
        <authorList>
            <consortium name="The Broad Institute Genomics Platform"/>
            <consortium name="The Broad Institute Genome Sequencing Center for Infectious Disease"/>
            <person name="Wu L."/>
            <person name="Ma J."/>
        </authorList>
    </citation>
    <scope>NUCLEOTIDE SEQUENCE [LARGE SCALE GENOMIC DNA]</scope>
    <source>
        <strain evidence="2">CCM 7756</strain>
    </source>
</reference>
<evidence type="ECO:0008006" key="3">
    <source>
        <dbReference type="Google" id="ProtNLM"/>
    </source>
</evidence>
<name>A0ABV7N3V3_9STAP</name>
<evidence type="ECO:0000313" key="2">
    <source>
        <dbReference type="Proteomes" id="UP001595637"/>
    </source>
</evidence>
<gene>
    <name evidence="1" type="ORF">ACFOEO_03955</name>
</gene>
<dbReference type="Proteomes" id="UP001595637">
    <property type="component" value="Unassembled WGS sequence"/>
</dbReference>
<evidence type="ECO:0000313" key="1">
    <source>
        <dbReference type="EMBL" id="MFC3387756.1"/>
    </source>
</evidence>
<dbReference type="InterPro" id="IPR013321">
    <property type="entry name" value="Arc_rbn_hlx_hlx"/>
</dbReference>
<sequence length="54" mass="6245">MTNMTLISSIEHSLEHGYIEMSEINLAIASENHEVECEAWQRNEDFLVYSKDGE</sequence>
<comment type="caution">
    <text evidence="1">The sequence shown here is derived from an EMBL/GenBank/DDBJ whole genome shotgun (WGS) entry which is preliminary data.</text>
</comment>
<accession>A0ABV7N3V3</accession>
<dbReference type="RefSeq" id="WP_380652162.1">
    <property type="nucleotide sequence ID" value="NZ_JBHRVQ010000001.1"/>
</dbReference>
<keyword evidence="2" id="KW-1185">Reference proteome</keyword>
<organism evidence="1 2">
    <name type="scientific">Salinicoccus sesuvii</name>
    <dbReference type="NCBI Taxonomy" id="868281"/>
    <lineage>
        <taxon>Bacteria</taxon>
        <taxon>Bacillati</taxon>
        <taxon>Bacillota</taxon>
        <taxon>Bacilli</taxon>
        <taxon>Bacillales</taxon>
        <taxon>Staphylococcaceae</taxon>
        <taxon>Salinicoccus</taxon>
    </lineage>
</organism>
<protein>
    <recommendedName>
        <fullName evidence="3">Antitoxin MazE</fullName>
    </recommendedName>
</protein>
<dbReference type="Gene3D" id="1.10.1220.10">
    <property type="entry name" value="Met repressor-like"/>
    <property type="match status" value="1"/>
</dbReference>
<proteinExistence type="predicted"/>